<dbReference type="OrthoDB" id="2520703at2759"/>
<dbReference type="EMBL" id="JAPQKL010000006">
    <property type="protein sequence ID" value="KAJ5124101.1"/>
    <property type="molecule type" value="Genomic_DNA"/>
</dbReference>
<reference evidence="1" key="1">
    <citation type="submission" date="2022-11" db="EMBL/GenBank/DDBJ databases">
        <authorList>
            <person name="Petersen C."/>
        </authorList>
    </citation>
    <scope>NUCLEOTIDE SEQUENCE</scope>
    <source>
        <strain evidence="1">IBT 22155</strain>
    </source>
</reference>
<protein>
    <recommendedName>
        <fullName evidence="3">F-box domain-containing protein</fullName>
    </recommendedName>
</protein>
<evidence type="ECO:0000313" key="1">
    <source>
        <dbReference type="EMBL" id="KAJ5124101.1"/>
    </source>
</evidence>
<proteinExistence type="predicted"/>
<evidence type="ECO:0000313" key="2">
    <source>
        <dbReference type="Proteomes" id="UP001149079"/>
    </source>
</evidence>
<organism evidence="1 2">
    <name type="scientific">Penicillium bovifimosum</name>
    <dbReference type="NCBI Taxonomy" id="126998"/>
    <lineage>
        <taxon>Eukaryota</taxon>
        <taxon>Fungi</taxon>
        <taxon>Dikarya</taxon>
        <taxon>Ascomycota</taxon>
        <taxon>Pezizomycotina</taxon>
        <taxon>Eurotiomycetes</taxon>
        <taxon>Eurotiomycetidae</taxon>
        <taxon>Eurotiales</taxon>
        <taxon>Aspergillaceae</taxon>
        <taxon>Penicillium</taxon>
    </lineage>
</organism>
<gene>
    <name evidence="1" type="ORF">N7515_007926</name>
</gene>
<sequence>MVNVQDLPLELLQDILSFIRNTYDLHEMDDGDGTDDLYNICLVSQKFRELAQPLLFRKFPDEEMDGDRCDRDKTICFTKAIYERPELGEHVRHIRIAPLPVKLKLLYPNMCIEQRHIKFYEGVIKDLQLGDMEKDWIRAMNSNHLCLFIALLVNKTPNFRSLYMPVGESTFEPFPYFFRRDPSFLSNLTTVSIEPVDAEIGYDIKHHRELLSLPKLREVFICHDVLLDMSFPSIWTPGTLLADTVVFIACHLEAGALGKFMRACKSLKTFAYSRSAGVPFRCRDICAPEFNAAQATEEALRHKDTLETFNVEFATYRYAHEIENIEEYNSTLVKYGSFADFSVLKVLDVSHAYLPAHPQLPASLIKLYISHCYSPVREMAQNIATDCKKGLYPHLTYMAVSELQLAAPIKIRGQRDLEYDTPEKCVLSHQDIFEGTNVKFAILSCRLPPPGYEDEEEDEESNNHNYNYDLVDYL</sequence>
<evidence type="ECO:0008006" key="3">
    <source>
        <dbReference type="Google" id="ProtNLM"/>
    </source>
</evidence>
<dbReference type="GeneID" id="81407840"/>
<dbReference type="RefSeq" id="XP_056518500.1">
    <property type="nucleotide sequence ID" value="XM_056668670.1"/>
</dbReference>
<keyword evidence="2" id="KW-1185">Reference proteome</keyword>
<dbReference type="Proteomes" id="UP001149079">
    <property type="component" value="Unassembled WGS sequence"/>
</dbReference>
<reference evidence="1" key="2">
    <citation type="journal article" date="2023" name="IMA Fungus">
        <title>Comparative genomic study of the Penicillium genus elucidates a diverse pangenome and 15 lateral gene transfer events.</title>
        <authorList>
            <person name="Petersen C."/>
            <person name="Sorensen T."/>
            <person name="Nielsen M.R."/>
            <person name="Sondergaard T.E."/>
            <person name="Sorensen J.L."/>
            <person name="Fitzpatrick D.A."/>
            <person name="Frisvad J.C."/>
            <person name="Nielsen K.L."/>
        </authorList>
    </citation>
    <scope>NUCLEOTIDE SEQUENCE</scope>
    <source>
        <strain evidence="1">IBT 22155</strain>
    </source>
</reference>
<dbReference type="AlphaFoldDB" id="A0A9W9GM18"/>
<accession>A0A9W9GM18</accession>
<comment type="caution">
    <text evidence="1">The sequence shown here is derived from an EMBL/GenBank/DDBJ whole genome shotgun (WGS) entry which is preliminary data.</text>
</comment>
<name>A0A9W9GM18_9EURO</name>